<evidence type="ECO:0000313" key="2">
    <source>
        <dbReference type="EMBL" id="NIK90475.1"/>
    </source>
</evidence>
<proteinExistence type="predicted"/>
<evidence type="ECO:0008006" key="4">
    <source>
        <dbReference type="Google" id="ProtNLM"/>
    </source>
</evidence>
<protein>
    <recommendedName>
        <fullName evidence="4">Beta-lactamase-inhibitor-like PepSY-like domain-containing protein</fullName>
    </recommendedName>
</protein>
<name>A0A846N4S0_9PROT</name>
<evidence type="ECO:0000256" key="1">
    <source>
        <dbReference type="SAM" id="SignalP"/>
    </source>
</evidence>
<comment type="caution">
    <text evidence="2">The sequence shown here is derived from an EMBL/GenBank/DDBJ whole genome shotgun (WGS) entry which is preliminary data.</text>
</comment>
<keyword evidence="3" id="KW-1185">Reference proteome</keyword>
<accession>A0A846N4S0</accession>
<dbReference type="AlphaFoldDB" id="A0A846N4S0"/>
<dbReference type="Proteomes" id="UP000570514">
    <property type="component" value="Unassembled WGS sequence"/>
</dbReference>
<sequence>MRPVFAGIMIAGALSMANVALADQAALMTPSQAIEKAADAAPSAVPGIFDLQVRSTWKQDGFVYLYSDVDYRDKSNLTIEISPVLAAALQTKYGMPPQEFFYGKHIHVRGAAQRKKITFFYHGHLIDRFFYQTHVELRDPASLELVP</sequence>
<dbReference type="RefSeq" id="WP_167085062.1">
    <property type="nucleotide sequence ID" value="NZ_BAAADC010000001.1"/>
</dbReference>
<reference evidence="2 3" key="1">
    <citation type="submission" date="2020-03" db="EMBL/GenBank/DDBJ databases">
        <title>Genomic Encyclopedia of Type Strains, Phase IV (KMG-IV): sequencing the most valuable type-strain genomes for metagenomic binning, comparative biology and taxonomic classification.</title>
        <authorList>
            <person name="Goeker M."/>
        </authorList>
    </citation>
    <scope>NUCLEOTIDE SEQUENCE [LARGE SCALE GENOMIC DNA]</scope>
    <source>
        <strain evidence="2 3">DSM 19867</strain>
    </source>
</reference>
<feature type="signal peptide" evidence="1">
    <location>
        <begin position="1"/>
        <end position="22"/>
    </location>
</feature>
<evidence type="ECO:0000313" key="3">
    <source>
        <dbReference type="Proteomes" id="UP000570514"/>
    </source>
</evidence>
<dbReference type="EMBL" id="JAASRM010000001">
    <property type="protein sequence ID" value="NIK90475.1"/>
    <property type="molecule type" value="Genomic_DNA"/>
</dbReference>
<keyword evidence="1" id="KW-0732">Signal</keyword>
<organism evidence="2 3">
    <name type="scientific">Rhizomicrobium palustre</name>
    <dbReference type="NCBI Taxonomy" id="189966"/>
    <lineage>
        <taxon>Bacteria</taxon>
        <taxon>Pseudomonadati</taxon>
        <taxon>Pseudomonadota</taxon>
        <taxon>Alphaproteobacteria</taxon>
        <taxon>Micropepsales</taxon>
        <taxon>Micropepsaceae</taxon>
        <taxon>Rhizomicrobium</taxon>
    </lineage>
</organism>
<feature type="chain" id="PRO_5032810483" description="Beta-lactamase-inhibitor-like PepSY-like domain-containing protein" evidence="1">
    <location>
        <begin position="23"/>
        <end position="147"/>
    </location>
</feature>
<gene>
    <name evidence="2" type="ORF">FHS83_003793</name>
</gene>